<evidence type="ECO:0000313" key="3">
    <source>
        <dbReference type="Proteomes" id="UP001630127"/>
    </source>
</evidence>
<feature type="coiled-coil region" evidence="1">
    <location>
        <begin position="18"/>
        <end position="45"/>
    </location>
</feature>
<dbReference type="AlphaFoldDB" id="A0ABD2YW17"/>
<proteinExistence type="predicted"/>
<evidence type="ECO:0000256" key="1">
    <source>
        <dbReference type="SAM" id="Coils"/>
    </source>
</evidence>
<protein>
    <submittedName>
        <fullName evidence="2">Uncharacterized protein</fullName>
    </submittedName>
</protein>
<keyword evidence="1" id="KW-0175">Coiled coil</keyword>
<name>A0ABD2YW17_9GENT</name>
<organism evidence="2 3">
    <name type="scientific">Cinchona calisaya</name>
    <dbReference type="NCBI Taxonomy" id="153742"/>
    <lineage>
        <taxon>Eukaryota</taxon>
        <taxon>Viridiplantae</taxon>
        <taxon>Streptophyta</taxon>
        <taxon>Embryophyta</taxon>
        <taxon>Tracheophyta</taxon>
        <taxon>Spermatophyta</taxon>
        <taxon>Magnoliopsida</taxon>
        <taxon>eudicotyledons</taxon>
        <taxon>Gunneridae</taxon>
        <taxon>Pentapetalae</taxon>
        <taxon>asterids</taxon>
        <taxon>lamiids</taxon>
        <taxon>Gentianales</taxon>
        <taxon>Rubiaceae</taxon>
        <taxon>Cinchonoideae</taxon>
        <taxon>Cinchoneae</taxon>
        <taxon>Cinchona</taxon>
    </lineage>
</organism>
<accession>A0ABD2YW17</accession>
<sequence>MHVRSKDKEEQASLKKRLDDLNVLLTRKRENVVDLKRNRNVLINKNFIMFSRDNLCFVKSKSSLYGNKNIICKYCQQHGHVKNMCYVEKNEKLGMKVVWINSNFTNSNGPKKMWVPKGIS</sequence>
<evidence type="ECO:0000313" key="2">
    <source>
        <dbReference type="EMBL" id="KAL3509733.1"/>
    </source>
</evidence>
<dbReference type="Proteomes" id="UP001630127">
    <property type="component" value="Unassembled WGS sequence"/>
</dbReference>
<keyword evidence="3" id="KW-1185">Reference proteome</keyword>
<gene>
    <name evidence="2" type="ORF">ACH5RR_029134</name>
</gene>
<dbReference type="EMBL" id="JBJUIK010000012">
    <property type="protein sequence ID" value="KAL3509733.1"/>
    <property type="molecule type" value="Genomic_DNA"/>
</dbReference>
<comment type="caution">
    <text evidence="2">The sequence shown here is derived from an EMBL/GenBank/DDBJ whole genome shotgun (WGS) entry which is preliminary data.</text>
</comment>
<reference evidence="2 3" key="1">
    <citation type="submission" date="2024-11" db="EMBL/GenBank/DDBJ databases">
        <title>A near-complete genome assembly of Cinchona calisaya.</title>
        <authorList>
            <person name="Lian D.C."/>
            <person name="Zhao X.W."/>
            <person name="Wei L."/>
        </authorList>
    </citation>
    <scope>NUCLEOTIDE SEQUENCE [LARGE SCALE GENOMIC DNA]</scope>
    <source>
        <tissue evidence="2">Nenye</tissue>
    </source>
</reference>